<name>G5A423_PHYSP</name>
<protein>
    <submittedName>
        <fullName evidence="3">Uncharacterized protein</fullName>
    </submittedName>
</protein>
<evidence type="ECO:0000256" key="2">
    <source>
        <dbReference type="SAM" id="Coils"/>
    </source>
</evidence>
<dbReference type="SMR" id="G5A423"/>
<sequence>MEKAEVDELRQLSQRVCENVTAYVGAQLGGSLESMQLMETVVNNINAKYKGMKREAKSIGKLSKVLEARASANEEKMNIIDDIDEELSELEDMVDQLEQYTGSLEIKFNEVR</sequence>
<evidence type="ECO:0000256" key="1">
    <source>
        <dbReference type="ARBA" id="ARBA00008468"/>
    </source>
</evidence>
<dbReference type="GeneID" id="20647671"/>
<keyword evidence="4" id="KW-1185">Reference proteome</keyword>
<dbReference type="OMA" id="MQLMQTV"/>
<dbReference type="InterPro" id="IPR019269">
    <property type="entry name" value="BLOC1_su2"/>
</dbReference>
<dbReference type="Proteomes" id="UP000002640">
    <property type="component" value="Unassembled WGS sequence"/>
</dbReference>
<reference evidence="3 4" key="1">
    <citation type="journal article" date="2006" name="Science">
        <title>Phytophthora genome sequences uncover evolutionary origins and mechanisms of pathogenesis.</title>
        <authorList>
            <person name="Tyler B.M."/>
            <person name="Tripathy S."/>
            <person name="Zhang X."/>
            <person name="Dehal P."/>
            <person name="Jiang R.H."/>
            <person name="Aerts A."/>
            <person name="Arredondo F.D."/>
            <person name="Baxter L."/>
            <person name="Bensasson D."/>
            <person name="Beynon J.L."/>
            <person name="Chapman J."/>
            <person name="Damasceno C.M."/>
            <person name="Dorrance A.E."/>
            <person name="Dou D."/>
            <person name="Dickerman A.W."/>
            <person name="Dubchak I.L."/>
            <person name="Garbelotto M."/>
            <person name="Gijzen M."/>
            <person name="Gordon S.G."/>
            <person name="Govers F."/>
            <person name="Grunwald N.J."/>
            <person name="Huang W."/>
            <person name="Ivors K.L."/>
            <person name="Jones R.W."/>
            <person name="Kamoun S."/>
            <person name="Krampis K."/>
            <person name="Lamour K.H."/>
            <person name="Lee M.K."/>
            <person name="McDonald W.H."/>
            <person name="Medina M."/>
            <person name="Meijer H.J."/>
            <person name="Nordberg E.K."/>
            <person name="Maclean D.J."/>
            <person name="Ospina-Giraldo M.D."/>
            <person name="Morris P.F."/>
            <person name="Phuntumart V."/>
            <person name="Putnam N.H."/>
            <person name="Rash S."/>
            <person name="Rose J.K."/>
            <person name="Sakihama Y."/>
            <person name="Salamov A.A."/>
            <person name="Savidor A."/>
            <person name="Scheuring C.F."/>
            <person name="Smith B.M."/>
            <person name="Sobral B.W."/>
            <person name="Terry A."/>
            <person name="Torto-Alalibo T.A."/>
            <person name="Win J."/>
            <person name="Xu Z."/>
            <person name="Zhang H."/>
            <person name="Grigoriev I.V."/>
            <person name="Rokhsar D.S."/>
            <person name="Boore J.L."/>
        </authorList>
    </citation>
    <scope>NUCLEOTIDE SEQUENCE [LARGE SCALE GENOMIC DNA]</scope>
    <source>
        <strain evidence="3 4">P6497</strain>
    </source>
</reference>
<gene>
    <name evidence="3" type="ORF">PHYSODRAFT_338950</name>
</gene>
<dbReference type="RefSeq" id="XP_009535144.1">
    <property type="nucleotide sequence ID" value="XM_009536849.1"/>
</dbReference>
<evidence type="ECO:0000313" key="3">
    <source>
        <dbReference type="EMBL" id="EGZ10283.1"/>
    </source>
</evidence>
<organism evidence="3 4">
    <name type="scientific">Phytophthora sojae (strain P6497)</name>
    <name type="common">Soybean stem and root rot agent</name>
    <name type="synonym">Phytophthora megasperma f. sp. glycines</name>
    <dbReference type="NCBI Taxonomy" id="1094619"/>
    <lineage>
        <taxon>Eukaryota</taxon>
        <taxon>Sar</taxon>
        <taxon>Stramenopiles</taxon>
        <taxon>Oomycota</taxon>
        <taxon>Peronosporomycetes</taxon>
        <taxon>Peronosporales</taxon>
        <taxon>Peronosporaceae</taxon>
        <taxon>Phytophthora</taxon>
    </lineage>
</organism>
<proteinExistence type="inferred from homology"/>
<evidence type="ECO:0000313" key="4">
    <source>
        <dbReference type="Proteomes" id="UP000002640"/>
    </source>
</evidence>
<feature type="coiled-coil region" evidence="2">
    <location>
        <begin position="73"/>
        <end position="103"/>
    </location>
</feature>
<dbReference type="AlphaFoldDB" id="G5A423"/>
<dbReference type="KEGG" id="psoj:PHYSODRAFT_338950"/>
<dbReference type="InParanoid" id="G5A423"/>
<dbReference type="EMBL" id="JH159159">
    <property type="protein sequence ID" value="EGZ10283.1"/>
    <property type="molecule type" value="Genomic_DNA"/>
</dbReference>
<comment type="similarity">
    <text evidence="1">Belongs to the BLOC1S2 family.</text>
</comment>
<keyword evidence="2" id="KW-0175">Coiled coil</keyword>
<dbReference type="Pfam" id="PF10046">
    <property type="entry name" value="BLOC1_2"/>
    <property type="match status" value="1"/>
</dbReference>
<accession>G5A423</accession>